<sequence>MAALLFNTCCCCIDLRTASLVIGYLQLTSCILVEILSMIMLAIDYKFEYYPIGKLDPKVTLVVLLLVIILDMGVIIMMIIGVHKVVSSNSKGVIKSTKFNRMKITEWDGNKVFDAESPVDG</sequence>
<keyword evidence="1" id="KW-0812">Transmembrane</keyword>
<name>A0A4C1ZPW1_EUMVA</name>
<dbReference type="AlphaFoldDB" id="A0A4C1ZPW1"/>
<gene>
    <name evidence="2" type="ORF">EVAR_95575_1</name>
</gene>
<accession>A0A4C1ZPW1</accession>
<dbReference type="OrthoDB" id="2354286at2759"/>
<evidence type="ECO:0000313" key="3">
    <source>
        <dbReference type="Proteomes" id="UP000299102"/>
    </source>
</evidence>
<evidence type="ECO:0000256" key="1">
    <source>
        <dbReference type="SAM" id="Phobius"/>
    </source>
</evidence>
<proteinExistence type="predicted"/>
<organism evidence="2 3">
    <name type="scientific">Eumeta variegata</name>
    <name type="common">Bagworm moth</name>
    <name type="synonym">Eumeta japonica</name>
    <dbReference type="NCBI Taxonomy" id="151549"/>
    <lineage>
        <taxon>Eukaryota</taxon>
        <taxon>Metazoa</taxon>
        <taxon>Ecdysozoa</taxon>
        <taxon>Arthropoda</taxon>
        <taxon>Hexapoda</taxon>
        <taxon>Insecta</taxon>
        <taxon>Pterygota</taxon>
        <taxon>Neoptera</taxon>
        <taxon>Endopterygota</taxon>
        <taxon>Lepidoptera</taxon>
        <taxon>Glossata</taxon>
        <taxon>Ditrysia</taxon>
        <taxon>Tineoidea</taxon>
        <taxon>Psychidae</taxon>
        <taxon>Oiketicinae</taxon>
        <taxon>Eumeta</taxon>
    </lineage>
</organism>
<protein>
    <submittedName>
        <fullName evidence="2">Uncharacterized protein</fullName>
    </submittedName>
</protein>
<reference evidence="2 3" key="1">
    <citation type="journal article" date="2019" name="Commun. Biol.">
        <title>The bagworm genome reveals a unique fibroin gene that provides high tensile strength.</title>
        <authorList>
            <person name="Kono N."/>
            <person name="Nakamura H."/>
            <person name="Ohtoshi R."/>
            <person name="Tomita M."/>
            <person name="Numata K."/>
            <person name="Arakawa K."/>
        </authorList>
    </citation>
    <scope>NUCLEOTIDE SEQUENCE [LARGE SCALE GENOMIC DNA]</scope>
</reference>
<feature type="transmembrane region" description="Helical" evidence="1">
    <location>
        <begin position="59"/>
        <end position="82"/>
    </location>
</feature>
<keyword evidence="3" id="KW-1185">Reference proteome</keyword>
<comment type="caution">
    <text evidence="2">The sequence shown here is derived from an EMBL/GenBank/DDBJ whole genome shotgun (WGS) entry which is preliminary data.</text>
</comment>
<keyword evidence="1" id="KW-1133">Transmembrane helix</keyword>
<dbReference type="EMBL" id="BGZK01002124">
    <property type="protein sequence ID" value="GBP90911.1"/>
    <property type="molecule type" value="Genomic_DNA"/>
</dbReference>
<dbReference type="Proteomes" id="UP000299102">
    <property type="component" value="Unassembled WGS sequence"/>
</dbReference>
<feature type="transmembrane region" description="Helical" evidence="1">
    <location>
        <begin position="24"/>
        <end position="47"/>
    </location>
</feature>
<evidence type="ECO:0000313" key="2">
    <source>
        <dbReference type="EMBL" id="GBP90911.1"/>
    </source>
</evidence>
<keyword evidence="1" id="KW-0472">Membrane</keyword>